<evidence type="ECO:0000313" key="1">
    <source>
        <dbReference type="EMBL" id="GIG83476.1"/>
    </source>
</evidence>
<comment type="caution">
    <text evidence="1">The sequence shown here is derived from an EMBL/GenBank/DDBJ whole genome shotgun (WGS) entry which is preliminary data.</text>
</comment>
<proteinExistence type="predicted"/>
<protein>
    <submittedName>
        <fullName evidence="1">Uncharacterized protein</fullName>
    </submittedName>
</protein>
<gene>
    <name evidence="1" type="ORF">Pka01_66030</name>
</gene>
<accession>A0A8J3PYI3</accession>
<dbReference type="AlphaFoldDB" id="A0A8J3PYI3"/>
<dbReference type="EMBL" id="BONV01000041">
    <property type="protein sequence ID" value="GIG83476.1"/>
    <property type="molecule type" value="Genomic_DNA"/>
</dbReference>
<organism evidence="1 2">
    <name type="scientific">Planotetraspora kaengkrachanensis</name>
    <dbReference type="NCBI Taxonomy" id="575193"/>
    <lineage>
        <taxon>Bacteria</taxon>
        <taxon>Bacillati</taxon>
        <taxon>Actinomycetota</taxon>
        <taxon>Actinomycetes</taxon>
        <taxon>Streptosporangiales</taxon>
        <taxon>Streptosporangiaceae</taxon>
        <taxon>Planotetraspora</taxon>
    </lineage>
</organism>
<dbReference type="RefSeq" id="WP_239115702.1">
    <property type="nucleotide sequence ID" value="NZ_BAABHH010000027.1"/>
</dbReference>
<evidence type="ECO:0000313" key="2">
    <source>
        <dbReference type="Proteomes" id="UP000630097"/>
    </source>
</evidence>
<dbReference type="Proteomes" id="UP000630097">
    <property type="component" value="Unassembled WGS sequence"/>
</dbReference>
<name>A0A8J3PYI3_9ACTN</name>
<keyword evidence="2" id="KW-1185">Reference proteome</keyword>
<reference evidence="1 2" key="1">
    <citation type="submission" date="2021-01" db="EMBL/GenBank/DDBJ databases">
        <title>Whole genome shotgun sequence of Planotetraspora kaengkrachanensis NBRC 104272.</title>
        <authorList>
            <person name="Komaki H."/>
            <person name="Tamura T."/>
        </authorList>
    </citation>
    <scope>NUCLEOTIDE SEQUENCE [LARGE SCALE GENOMIC DNA]</scope>
    <source>
        <strain evidence="1 2">NBRC 104272</strain>
    </source>
</reference>
<sequence length="71" mass="7724">MIVGHHPGDLDTAMPRPPEPGLFYTADDLAADLPGHVWTVITRTARPRTATTPDGTPVIVHDTVLTARRTR</sequence>